<evidence type="ECO:0008006" key="3">
    <source>
        <dbReference type="Google" id="ProtNLM"/>
    </source>
</evidence>
<keyword evidence="2" id="KW-1185">Reference proteome</keyword>
<sequence>MTNPNHTDKMQSTNTTTDLIQKIHKLPPELFENIYDHYTTYSSPKTVVINESYTFPAEFRVNRSIRQSYAENYFSKTTFICFDADTLENWLSAIPLGHQRLIKQVNYSPYEDEVFDTRDGSRRLNMAISNARPAMNRSAFALLRHELFEKIHDFVGTVDTNDKEVNTSYNPPYQLPVDRKSRVGFAKDYYSNTFIDTNSRTINLWLDLLPTEHKVSIKRILNPNQGGGDFWRRYVEHCESLEVHFHEDRCRRDGWGRGTGKCSLGSSVRVECAIQM</sequence>
<comment type="caution">
    <text evidence="1">The sequence shown here is derived from an EMBL/GenBank/DDBJ whole genome shotgun (WGS) entry which is preliminary data.</text>
</comment>
<dbReference type="OrthoDB" id="3650750at2759"/>
<proteinExistence type="predicted"/>
<gene>
    <name evidence="1" type="ORF">AC579_5405</name>
</gene>
<evidence type="ECO:0000313" key="2">
    <source>
        <dbReference type="Proteomes" id="UP000073492"/>
    </source>
</evidence>
<organism evidence="1 2">
    <name type="scientific">Pseudocercospora musae</name>
    <dbReference type="NCBI Taxonomy" id="113226"/>
    <lineage>
        <taxon>Eukaryota</taxon>
        <taxon>Fungi</taxon>
        <taxon>Dikarya</taxon>
        <taxon>Ascomycota</taxon>
        <taxon>Pezizomycotina</taxon>
        <taxon>Dothideomycetes</taxon>
        <taxon>Dothideomycetidae</taxon>
        <taxon>Mycosphaerellales</taxon>
        <taxon>Mycosphaerellaceae</taxon>
        <taxon>Pseudocercospora</taxon>
    </lineage>
</organism>
<dbReference type="AlphaFoldDB" id="A0A139IDW9"/>
<evidence type="ECO:0000313" key="1">
    <source>
        <dbReference type="EMBL" id="KXT12849.1"/>
    </source>
</evidence>
<protein>
    <recommendedName>
        <fullName evidence="3">F-box domain-containing protein</fullName>
    </recommendedName>
</protein>
<name>A0A139IDW9_9PEZI</name>
<dbReference type="Proteomes" id="UP000073492">
    <property type="component" value="Unassembled WGS sequence"/>
</dbReference>
<accession>A0A139IDW9</accession>
<dbReference type="EMBL" id="LFZO01000137">
    <property type="protein sequence ID" value="KXT12849.1"/>
    <property type="molecule type" value="Genomic_DNA"/>
</dbReference>
<reference evidence="1 2" key="1">
    <citation type="submission" date="2015-07" db="EMBL/GenBank/DDBJ databases">
        <title>Comparative genomics of the Sigatoka disease complex on banana suggests a link between parallel evolutionary changes in Pseudocercospora fijiensis and Pseudocercospora eumusae and increased virulence on the banana host.</title>
        <authorList>
            <person name="Chang T.-C."/>
            <person name="Salvucci A."/>
            <person name="Crous P.W."/>
            <person name="Stergiopoulos I."/>
        </authorList>
    </citation>
    <scope>NUCLEOTIDE SEQUENCE [LARGE SCALE GENOMIC DNA]</scope>
    <source>
        <strain evidence="1 2">CBS 116634</strain>
    </source>
</reference>